<dbReference type="PANTHER" id="PTHR31635">
    <property type="entry name" value="REVERSE TRANSCRIPTASE DOMAIN-CONTAINING PROTEIN-RELATED"/>
    <property type="match status" value="1"/>
</dbReference>
<dbReference type="EMBL" id="JAIQCV010000009">
    <property type="protein sequence ID" value="KAH1064176.1"/>
    <property type="molecule type" value="Genomic_DNA"/>
</dbReference>
<reference evidence="2 3" key="1">
    <citation type="journal article" date="2021" name="Plant Biotechnol. J.">
        <title>Multi-omics assisted identification of the key and species-specific regulatory components of drought-tolerant mechanisms in Gossypium stocksii.</title>
        <authorList>
            <person name="Yu D."/>
            <person name="Ke L."/>
            <person name="Zhang D."/>
            <person name="Wu Y."/>
            <person name="Sun Y."/>
            <person name="Mei J."/>
            <person name="Sun J."/>
            <person name="Sun Y."/>
        </authorList>
    </citation>
    <scope>NUCLEOTIDE SEQUENCE [LARGE SCALE GENOMIC DNA]</scope>
    <source>
        <strain evidence="3">cv. E1</strain>
        <tissue evidence="2">Leaf</tissue>
    </source>
</reference>
<dbReference type="Proteomes" id="UP000828251">
    <property type="component" value="Unassembled WGS sequence"/>
</dbReference>
<organism evidence="2 3">
    <name type="scientific">Gossypium stocksii</name>
    <dbReference type="NCBI Taxonomy" id="47602"/>
    <lineage>
        <taxon>Eukaryota</taxon>
        <taxon>Viridiplantae</taxon>
        <taxon>Streptophyta</taxon>
        <taxon>Embryophyta</taxon>
        <taxon>Tracheophyta</taxon>
        <taxon>Spermatophyta</taxon>
        <taxon>Magnoliopsida</taxon>
        <taxon>eudicotyledons</taxon>
        <taxon>Gunneridae</taxon>
        <taxon>Pentapetalae</taxon>
        <taxon>rosids</taxon>
        <taxon>malvids</taxon>
        <taxon>Malvales</taxon>
        <taxon>Malvaceae</taxon>
        <taxon>Malvoideae</taxon>
        <taxon>Gossypium</taxon>
    </lineage>
</organism>
<sequence length="189" mass="22311">MRSNRPRKTDRKEGSARIWQGTKRQPRGRREEIDQDPEVESRKTLREKKEAFGHEEKRPQNETRKAKNEGWEMNEKLLEDFKDEEIIKAFNQMNQRKTPGIDGLLGNFYKEHWDVVGADILKLCHEVLSGNIKVDSLNETIIVLIPKIRNLIDMTNFRPINLYRVVYKIITKVRANRLKDTLPKCISQN</sequence>
<gene>
    <name evidence="2" type="ORF">J1N35_029163</name>
</gene>
<accession>A0A9D3ZRT4</accession>
<dbReference type="AlphaFoldDB" id="A0A9D3ZRT4"/>
<dbReference type="OrthoDB" id="991485at2759"/>
<proteinExistence type="predicted"/>
<evidence type="ECO:0000256" key="1">
    <source>
        <dbReference type="SAM" id="MobiDB-lite"/>
    </source>
</evidence>
<feature type="region of interest" description="Disordered" evidence="1">
    <location>
        <begin position="1"/>
        <end position="69"/>
    </location>
</feature>
<feature type="compositionally biased region" description="Basic and acidic residues" evidence="1">
    <location>
        <begin position="39"/>
        <end position="69"/>
    </location>
</feature>
<comment type="caution">
    <text evidence="2">The sequence shown here is derived from an EMBL/GenBank/DDBJ whole genome shotgun (WGS) entry which is preliminary data.</text>
</comment>
<evidence type="ECO:0000313" key="3">
    <source>
        <dbReference type="Proteomes" id="UP000828251"/>
    </source>
</evidence>
<evidence type="ECO:0000313" key="2">
    <source>
        <dbReference type="EMBL" id="KAH1064176.1"/>
    </source>
</evidence>
<keyword evidence="3" id="KW-1185">Reference proteome</keyword>
<dbReference type="PANTHER" id="PTHR31635:SF196">
    <property type="entry name" value="REVERSE TRANSCRIPTASE DOMAIN-CONTAINING PROTEIN-RELATED"/>
    <property type="match status" value="1"/>
</dbReference>
<name>A0A9D3ZRT4_9ROSI</name>
<evidence type="ECO:0008006" key="4">
    <source>
        <dbReference type="Google" id="ProtNLM"/>
    </source>
</evidence>
<protein>
    <recommendedName>
        <fullName evidence="4">Reverse transcriptase domain-containing protein</fullName>
    </recommendedName>
</protein>